<dbReference type="Pfam" id="PF00072">
    <property type="entry name" value="Response_reg"/>
    <property type="match status" value="1"/>
</dbReference>
<dbReference type="InParanoid" id="K0IBL5"/>
<dbReference type="Gene3D" id="3.40.50.2300">
    <property type="match status" value="1"/>
</dbReference>
<reference evidence="3 4" key="1">
    <citation type="journal article" date="2012" name="Environ. Microbiol.">
        <title>The genome of the ammonia-oxidizing Candidatus Nitrososphaera gargensis: insights into metabolic versatility and environmental adaptations.</title>
        <authorList>
            <person name="Spang A."/>
            <person name="Poehlein A."/>
            <person name="Offre P."/>
            <person name="Zumbragel S."/>
            <person name="Haider S."/>
            <person name="Rychlik N."/>
            <person name="Nowka B."/>
            <person name="Schmeisser C."/>
            <person name="Lebedeva E.V."/>
            <person name="Rattei T."/>
            <person name="Bohm C."/>
            <person name="Schmid M."/>
            <person name="Galushko A."/>
            <person name="Hatzenpichler R."/>
            <person name="Weinmaier T."/>
            <person name="Daniel R."/>
            <person name="Schleper C."/>
            <person name="Spieck E."/>
            <person name="Streit W."/>
            <person name="Wagner M."/>
        </authorList>
    </citation>
    <scope>NUCLEOTIDE SEQUENCE [LARGE SCALE GENOMIC DNA]</scope>
    <source>
        <strain evidence="4">Ga9.2</strain>
    </source>
</reference>
<dbReference type="OrthoDB" id="8127at2157"/>
<proteinExistence type="predicted"/>
<evidence type="ECO:0000259" key="2">
    <source>
        <dbReference type="PROSITE" id="PS50110"/>
    </source>
</evidence>
<accession>K0IBL5</accession>
<dbReference type="PANTHER" id="PTHR44591:SF3">
    <property type="entry name" value="RESPONSE REGULATORY DOMAIN-CONTAINING PROTEIN"/>
    <property type="match status" value="1"/>
</dbReference>
<organism evidence="3 4">
    <name type="scientific">Nitrososphaera gargensis (strain Ga9.2)</name>
    <dbReference type="NCBI Taxonomy" id="1237085"/>
    <lineage>
        <taxon>Archaea</taxon>
        <taxon>Nitrososphaerota</taxon>
        <taxon>Nitrososphaeria</taxon>
        <taxon>Nitrososphaerales</taxon>
        <taxon>Nitrososphaeraceae</taxon>
        <taxon>Nitrososphaera</taxon>
    </lineage>
</organism>
<dbReference type="KEGG" id="nga:Ngar_c00050"/>
<protein>
    <submittedName>
        <fullName evidence="3">Putative signal transduction response regulator, receiver domain protein</fullName>
    </submittedName>
</protein>
<dbReference type="PROSITE" id="PS50110">
    <property type="entry name" value="RESPONSE_REGULATORY"/>
    <property type="match status" value="1"/>
</dbReference>
<evidence type="ECO:0000313" key="4">
    <source>
        <dbReference type="Proteomes" id="UP000008037"/>
    </source>
</evidence>
<keyword evidence="4" id="KW-1185">Reference proteome</keyword>
<dbReference type="CDD" id="cd00156">
    <property type="entry name" value="REC"/>
    <property type="match status" value="1"/>
</dbReference>
<dbReference type="SUPFAM" id="SSF52172">
    <property type="entry name" value="CheY-like"/>
    <property type="match status" value="1"/>
</dbReference>
<evidence type="ECO:0000256" key="1">
    <source>
        <dbReference type="ARBA" id="ARBA00022553"/>
    </source>
</evidence>
<dbReference type="InterPro" id="IPR001789">
    <property type="entry name" value="Sig_transdc_resp-reg_receiver"/>
</dbReference>
<dbReference type="AlphaFoldDB" id="K0IBL5"/>
<dbReference type="BioCyc" id="CNIT1237085:G1324-5-MONOMER"/>
<sequence length="123" mass="13960">MNQTILLVDQKPNTAALVSTYLRADGFSVDHTPDPSEALKFASHMKYRVVITDLVMRGMTGLDLYREIRSYNGEVRFMFLLSVSSDEAIRLMGSLDRDDVIKKEPLSINEVMYKVRAALTNSR</sequence>
<dbReference type="Proteomes" id="UP000008037">
    <property type="component" value="Chromosome"/>
</dbReference>
<dbReference type="SMART" id="SM00448">
    <property type="entry name" value="REC"/>
    <property type="match status" value="1"/>
</dbReference>
<dbReference type="PANTHER" id="PTHR44591">
    <property type="entry name" value="STRESS RESPONSE REGULATOR PROTEIN 1"/>
    <property type="match status" value="1"/>
</dbReference>
<dbReference type="GeneID" id="13796181"/>
<dbReference type="GO" id="GO:0000160">
    <property type="term" value="P:phosphorelay signal transduction system"/>
    <property type="evidence" value="ECO:0007669"/>
    <property type="project" value="InterPro"/>
</dbReference>
<dbReference type="RefSeq" id="WP_015017528.1">
    <property type="nucleotide sequence ID" value="NC_018719.1"/>
</dbReference>
<dbReference type="STRING" id="1237085.Ngar_c00050"/>
<dbReference type="InterPro" id="IPR011006">
    <property type="entry name" value="CheY-like_superfamily"/>
</dbReference>
<dbReference type="EMBL" id="CP002408">
    <property type="protein sequence ID" value="AFU56955.1"/>
    <property type="molecule type" value="Genomic_DNA"/>
</dbReference>
<gene>
    <name evidence="3" type="ordered locus">Ngar_c00050</name>
</gene>
<evidence type="ECO:0000313" key="3">
    <source>
        <dbReference type="EMBL" id="AFU56955.1"/>
    </source>
</evidence>
<name>K0IBL5_NITGG</name>
<feature type="domain" description="Response regulatory" evidence="2">
    <location>
        <begin position="4"/>
        <end position="118"/>
    </location>
</feature>
<dbReference type="HOGENOM" id="CLU_000445_69_8_2"/>
<keyword evidence="1" id="KW-0597">Phosphoprotein</keyword>
<dbReference type="InterPro" id="IPR050595">
    <property type="entry name" value="Bact_response_regulator"/>
</dbReference>